<sequence length="64" mass="7495">MSARYEVRIKYAETQRPAGYRHLPHLRAIQTNLVERRIIKRDVYRDNGHQQTRFNLGTATAAAD</sequence>
<dbReference type="Proteomes" id="UP000600877">
    <property type="component" value="Unassembled WGS sequence"/>
</dbReference>
<accession>A0ABQ2YNP1</accession>
<evidence type="ECO:0000313" key="2">
    <source>
        <dbReference type="Proteomes" id="UP000600877"/>
    </source>
</evidence>
<organism evidence="1 2">
    <name type="scientific">Vogesella alkaliphila</name>
    <dbReference type="NCBI Taxonomy" id="1193621"/>
    <lineage>
        <taxon>Bacteria</taxon>
        <taxon>Pseudomonadati</taxon>
        <taxon>Pseudomonadota</taxon>
        <taxon>Betaproteobacteria</taxon>
        <taxon>Neisseriales</taxon>
        <taxon>Chromobacteriaceae</taxon>
        <taxon>Vogesella</taxon>
    </lineage>
</organism>
<evidence type="ECO:0000313" key="1">
    <source>
        <dbReference type="EMBL" id="GGX88829.1"/>
    </source>
</evidence>
<protein>
    <submittedName>
        <fullName evidence="1">Uncharacterized protein</fullName>
    </submittedName>
</protein>
<dbReference type="RefSeq" id="WP_189373594.1">
    <property type="nucleotide sequence ID" value="NZ_BMYW01000004.1"/>
</dbReference>
<keyword evidence="2" id="KW-1185">Reference proteome</keyword>
<comment type="caution">
    <text evidence="1">The sequence shown here is derived from an EMBL/GenBank/DDBJ whole genome shotgun (WGS) entry which is preliminary data.</text>
</comment>
<reference evidence="2" key="1">
    <citation type="journal article" date="2019" name="Int. J. Syst. Evol. Microbiol.">
        <title>The Global Catalogue of Microorganisms (GCM) 10K type strain sequencing project: providing services to taxonomists for standard genome sequencing and annotation.</title>
        <authorList>
            <consortium name="The Broad Institute Genomics Platform"/>
            <consortium name="The Broad Institute Genome Sequencing Center for Infectious Disease"/>
            <person name="Wu L."/>
            <person name="Ma J."/>
        </authorList>
    </citation>
    <scope>NUCLEOTIDE SEQUENCE [LARGE SCALE GENOMIC DNA]</scope>
    <source>
        <strain evidence="2">KCTC 32041</strain>
    </source>
</reference>
<name>A0ABQ2YNP1_9NEIS</name>
<proteinExistence type="predicted"/>
<gene>
    <name evidence="1" type="ORF">GCM10011290_15700</name>
</gene>
<dbReference type="EMBL" id="BMYW01000004">
    <property type="protein sequence ID" value="GGX88829.1"/>
    <property type="molecule type" value="Genomic_DNA"/>
</dbReference>